<dbReference type="InterPro" id="IPR000073">
    <property type="entry name" value="AB_hydrolase_1"/>
</dbReference>
<dbReference type="PANTHER" id="PTHR43798">
    <property type="entry name" value="MONOACYLGLYCEROL LIPASE"/>
    <property type="match status" value="1"/>
</dbReference>
<protein>
    <recommendedName>
        <fullName evidence="5">Alpha/beta hydrolase</fullName>
    </recommendedName>
</protein>
<dbReference type="Gene3D" id="3.40.50.1820">
    <property type="entry name" value="alpha/beta hydrolase"/>
    <property type="match status" value="1"/>
</dbReference>
<dbReference type="RefSeq" id="WP_237050122.1">
    <property type="nucleotide sequence ID" value="NZ_CP016616.1"/>
</dbReference>
<reference evidence="4" key="1">
    <citation type="submission" date="2016-07" db="EMBL/GenBank/DDBJ databases">
        <title>Microvirga ossetica sp. nov. a new species of rhizobia isolated from root nodules of the legume species Vicia alpestris Steven originated from North Ossetia region in the Caucasus.</title>
        <authorList>
            <person name="Safronova V.I."/>
            <person name="Kuznetsova I.G."/>
            <person name="Sazanova A.L."/>
            <person name="Belimov A."/>
            <person name="Andronov E."/>
            <person name="Osledkin Y.S."/>
            <person name="Onishchuk O.P."/>
            <person name="Kurchak O.N."/>
            <person name="Shaposhnikov A.I."/>
            <person name="Willems A."/>
            <person name="Tikhonovich I.A."/>
        </authorList>
    </citation>
    <scope>NUCLEOTIDE SEQUENCE [LARGE SCALE GENOMIC DNA]</scope>
    <source>
        <strain evidence="4">V5/3M</strain>
    </source>
</reference>
<dbReference type="InterPro" id="IPR036622">
    <property type="entry name" value="LigA_sf"/>
</dbReference>
<dbReference type="GO" id="GO:0003824">
    <property type="term" value="F:catalytic activity"/>
    <property type="evidence" value="ECO:0007669"/>
    <property type="project" value="InterPro"/>
</dbReference>
<evidence type="ECO:0000259" key="3">
    <source>
        <dbReference type="Pfam" id="PF12697"/>
    </source>
</evidence>
<sequence>MSKRPTIVLLPGLLCDASTWDTQRKALKPHADVRIGDFTQLDSIEGMARSALALADGPLVAVGHSMGARVAMEMVRLAPERIEKLVLIDTGIDPRREGEEEKRQELVDLAFAEGMGALADKWLPPMVHLDRVGDEALLAPLKAMVLRASPEQHERQIRALLNRPNARTGLAQIACPTLVMVGRQDRWSPLAQHEEMAALIPNATLVVIEDSGHMSPVEQPEQVSQALLRFLGFENKNDDADGVATGKEKPMGDETAPDRIPDTPLFDRKRSLRGYRINKMAMGLGDPANREAFRNDEGAYLDRFGLTSEEKQAVMTRNWQEMVRLGGNLFFILKISAVDPVRITEIGAHQAGMDHADFLRDRLGKK</sequence>
<dbReference type="PRINTS" id="PR00412">
    <property type="entry name" value="EPOXHYDRLASE"/>
</dbReference>
<dbReference type="SUPFAM" id="SSF53474">
    <property type="entry name" value="alpha/beta-Hydrolases"/>
    <property type="match status" value="1"/>
</dbReference>
<dbReference type="EMBL" id="CP016616">
    <property type="protein sequence ID" value="ANY76842.1"/>
    <property type="molecule type" value="Genomic_DNA"/>
</dbReference>
<organism evidence="4">
    <name type="scientific">Microvirga ossetica</name>
    <dbReference type="NCBI Taxonomy" id="1882682"/>
    <lineage>
        <taxon>Bacteria</taxon>
        <taxon>Pseudomonadati</taxon>
        <taxon>Pseudomonadota</taxon>
        <taxon>Alphaproteobacteria</taxon>
        <taxon>Hyphomicrobiales</taxon>
        <taxon>Methylobacteriaceae</taxon>
        <taxon>Microvirga</taxon>
    </lineage>
</organism>
<proteinExistence type="predicted"/>
<feature type="domain" description="Extradiol ring-cleavage dioxygenase LigAB LigA subunit" evidence="2">
    <location>
        <begin position="277"/>
        <end position="360"/>
    </location>
</feature>
<evidence type="ECO:0000256" key="1">
    <source>
        <dbReference type="SAM" id="MobiDB-lite"/>
    </source>
</evidence>
<name>A0A1B2EAD0_9HYPH</name>
<dbReference type="PANTHER" id="PTHR43798:SF29">
    <property type="entry name" value="AB HYDROLASE-1 DOMAIN-CONTAINING PROTEIN"/>
    <property type="match status" value="1"/>
</dbReference>
<dbReference type="Pfam" id="PF07746">
    <property type="entry name" value="LigA"/>
    <property type="match status" value="1"/>
</dbReference>
<dbReference type="InterPro" id="IPR029058">
    <property type="entry name" value="AB_hydrolase_fold"/>
</dbReference>
<accession>A0A1B2EAD0</accession>
<dbReference type="InterPro" id="IPR000639">
    <property type="entry name" value="Epox_hydrolase-like"/>
</dbReference>
<evidence type="ECO:0000259" key="2">
    <source>
        <dbReference type="Pfam" id="PF07746"/>
    </source>
</evidence>
<dbReference type="KEGG" id="moc:BB934_00245"/>
<evidence type="ECO:0000313" key="4">
    <source>
        <dbReference type="EMBL" id="ANY76842.1"/>
    </source>
</evidence>
<dbReference type="AlphaFoldDB" id="A0A1B2EAD0"/>
<feature type="region of interest" description="Disordered" evidence="1">
    <location>
        <begin position="239"/>
        <end position="262"/>
    </location>
</feature>
<dbReference type="Pfam" id="PF12697">
    <property type="entry name" value="Abhydrolase_6"/>
    <property type="match status" value="1"/>
</dbReference>
<dbReference type="InterPro" id="IPR050266">
    <property type="entry name" value="AB_hydrolase_sf"/>
</dbReference>
<feature type="domain" description="AB hydrolase-1" evidence="3">
    <location>
        <begin position="35"/>
        <end position="225"/>
    </location>
</feature>
<evidence type="ECO:0008006" key="5">
    <source>
        <dbReference type="Google" id="ProtNLM"/>
    </source>
</evidence>
<dbReference type="Gene3D" id="1.10.700.10">
    <property type="entry name" value="Dioxygenase LigAB, LigA subunit"/>
    <property type="match status" value="1"/>
</dbReference>
<dbReference type="InterPro" id="IPR011986">
    <property type="entry name" value="Xdiol_dOase_LigA"/>
</dbReference>
<dbReference type="PRINTS" id="PR00111">
    <property type="entry name" value="ABHYDROLASE"/>
</dbReference>
<gene>
    <name evidence="4" type="ORF">BB934_00245</name>
</gene>
<feature type="compositionally biased region" description="Basic and acidic residues" evidence="1">
    <location>
        <begin position="246"/>
        <end position="262"/>
    </location>
</feature>
<dbReference type="SUPFAM" id="SSF48076">
    <property type="entry name" value="LigA subunit of an aromatic-ring-opening dioxygenase LigAB"/>
    <property type="match status" value="1"/>
</dbReference>